<evidence type="ECO:0000313" key="1">
    <source>
        <dbReference type="EMBL" id="EAY29330.1"/>
    </source>
</evidence>
<keyword evidence="2" id="KW-1185">Reference proteome</keyword>
<dbReference type="EMBL" id="AAWS01000011">
    <property type="protein sequence ID" value="EAY29330.1"/>
    <property type="molecule type" value="Genomic_DNA"/>
</dbReference>
<dbReference type="Proteomes" id="UP000004095">
    <property type="component" value="Unassembled WGS sequence"/>
</dbReference>
<name>A1ZJM7_MICM2</name>
<comment type="caution">
    <text evidence="1">The sequence shown here is derived from an EMBL/GenBank/DDBJ whole genome shotgun (WGS) entry which is preliminary data.</text>
</comment>
<dbReference type="AlphaFoldDB" id="A1ZJM7"/>
<organism evidence="1 2">
    <name type="scientific">Microscilla marina ATCC 23134</name>
    <dbReference type="NCBI Taxonomy" id="313606"/>
    <lineage>
        <taxon>Bacteria</taxon>
        <taxon>Pseudomonadati</taxon>
        <taxon>Bacteroidota</taxon>
        <taxon>Cytophagia</taxon>
        <taxon>Cytophagales</taxon>
        <taxon>Microscillaceae</taxon>
        <taxon>Microscilla</taxon>
    </lineage>
</organism>
<sequence>MRNKHQSSLVTSYNDEKQEGTTIAIKKYTPLYNKHKGTDLI</sequence>
<accession>A1ZJM7</accession>
<evidence type="ECO:0000313" key="2">
    <source>
        <dbReference type="Proteomes" id="UP000004095"/>
    </source>
</evidence>
<gene>
    <name evidence="1" type="ORF">M23134_01386</name>
</gene>
<reference evidence="1 2" key="1">
    <citation type="submission" date="2007-01" db="EMBL/GenBank/DDBJ databases">
        <authorList>
            <person name="Haygood M."/>
            <person name="Podell S."/>
            <person name="Anderson C."/>
            <person name="Hopkinson B."/>
            <person name="Roe K."/>
            <person name="Barbeau K."/>
            <person name="Gaasterland T."/>
            <person name="Ferriera S."/>
            <person name="Johnson J."/>
            <person name="Kravitz S."/>
            <person name="Beeson K."/>
            <person name="Sutton G."/>
            <person name="Rogers Y.-H."/>
            <person name="Friedman R."/>
            <person name="Frazier M."/>
            <person name="Venter J.C."/>
        </authorList>
    </citation>
    <scope>NUCLEOTIDE SEQUENCE [LARGE SCALE GENOMIC DNA]</scope>
    <source>
        <strain evidence="1 2">ATCC 23134</strain>
    </source>
</reference>
<protein>
    <submittedName>
        <fullName evidence="1">Uncharacterized protein</fullName>
    </submittedName>
</protein>
<proteinExistence type="predicted"/>